<keyword evidence="2" id="KW-1185">Reference proteome</keyword>
<reference evidence="1 2" key="1">
    <citation type="submission" date="2017-11" db="EMBL/GenBank/DDBJ databases">
        <title>Genome sequencing of Fusobacterium periodonticum KCOM 1263.</title>
        <authorList>
            <person name="Kook J.-K."/>
            <person name="Park S.-N."/>
            <person name="Lim Y.K."/>
        </authorList>
    </citation>
    <scope>NUCLEOTIDE SEQUENCE [LARGE SCALE GENOMIC DNA]</scope>
    <source>
        <strain evidence="1 2">KCOM 1263</strain>
    </source>
</reference>
<sequence length="68" mass="8051">MLEIRKISENFYLVDGEYTASTFNDAVIIANQSKGKIKNFELGYMEISLWRKIKNKLNFPFLLLESWM</sequence>
<dbReference type="AlphaFoldDB" id="A0AAD0APU3"/>
<organism evidence="1 2">
    <name type="scientific">Fusobacterium pseudoperiodonticum</name>
    <dbReference type="NCBI Taxonomy" id="2663009"/>
    <lineage>
        <taxon>Bacteria</taxon>
        <taxon>Fusobacteriati</taxon>
        <taxon>Fusobacteriota</taxon>
        <taxon>Fusobacteriia</taxon>
        <taxon>Fusobacteriales</taxon>
        <taxon>Fusobacteriaceae</taxon>
        <taxon>Fusobacterium</taxon>
    </lineage>
</organism>
<proteinExistence type="predicted"/>
<accession>A0AAD0APU3</accession>
<evidence type="ECO:0000313" key="1">
    <source>
        <dbReference type="EMBL" id="ATV62877.1"/>
    </source>
</evidence>
<dbReference type="EMBL" id="CP024700">
    <property type="protein sequence ID" value="ATV62877.1"/>
    <property type="molecule type" value="Genomic_DNA"/>
</dbReference>
<gene>
    <name evidence="1" type="ORF">CTM74_07895</name>
</gene>
<protein>
    <submittedName>
        <fullName evidence="1">Uncharacterized protein</fullName>
    </submittedName>
</protein>
<evidence type="ECO:0000313" key="2">
    <source>
        <dbReference type="Proteomes" id="UP000228552"/>
    </source>
</evidence>
<dbReference type="Proteomes" id="UP000228552">
    <property type="component" value="Chromosome"/>
</dbReference>
<name>A0AAD0APU3_9FUSO</name>